<reference evidence="9" key="2">
    <citation type="submission" date="2021-04" db="EMBL/GenBank/DDBJ databases">
        <authorList>
            <person name="Gilroy R."/>
        </authorList>
    </citation>
    <scope>NUCLEOTIDE SEQUENCE</scope>
    <source>
        <strain evidence="9">ChiGjej1B1-98</strain>
    </source>
</reference>
<feature type="transmembrane region" description="Helical" evidence="7">
    <location>
        <begin position="353"/>
        <end position="370"/>
    </location>
</feature>
<evidence type="ECO:0000259" key="8">
    <source>
        <dbReference type="Pfam" id="PF06808"/>
    </source>
</evidence>
<sequence>YGHQTDRGGVAQMPIAALAVVLLIILGVSVAVAFGLGALLYFLLLQGDPAQVPSVAFRTLDSFTFLAIPFFLLAGAIMQSGGVSRRLVDFVGMLVGRLKGGLGATVVGACGLFGAISGSSIATVSSIGRIMAPDMVQRGYPRAFVGSLTAVSGILGIILPPSVPMIVYAVAAGVSIADMFLGGVVVGIILLVFMLVNTLLWARNKDLDDRGLKFATPEQMDAKRRHPAKRTLAAVPALLMPLIILGGIYSGAFTATESGAIACLYGLLVGLLVYRELRPKKLGRTFVDGVLATAPILLIIAMGGAFARAVVLSGVPADLVRIFASIDMPTWVFLIVLNIALLVIGMFIEENTAIVILTPLLLPVVTSYGVDPLQFGMIMVLNLGMGLATPPFAPNLFVAQSATGAKFHTMIVPALRLLTLGVLPVLIVVNAFPVLTTFMR</sequence>
<organism evidence="9 10">
    <name type="scientific">Candidatus Agrococcus pullicola</name>
    <dbReference type="NCBI Taxonomy" id="2838429"/>
    <lineage>
        <taxon>Bacteria</taxon>
        <taxon>Bacillati</taxon>
        <taxon>Actinomycetota</taxon>
        <taxon>Actinomycetes</taxon>
        <taxon>Micrococcales</taxon>
        <taxon>Microbacteriaceae</taxon>
        <taxon>Agrococcus</taxon>
    </lineage>
</organism>
<protein>
    <submittedName>
        <fullName evidence="9">TRAP transporter large permease</fullName>
    </submittedName>
</protein>
<dbReference type="PANTHER" id="PTHR33362:SF2">
    <property type="entry name" value="TRAP TRANSPORTER LARGE PERMEASE PROTEIN"/>
    <property type="match status" value="1"/>
</dbReference>
<evidence type="ECO:0000256" key="2">
    <source>
        <dbReference type="ARBA" id="ARBA00022475"/>
    </source>
</evidence>
<dbReference type="Proteomes" id="UP000824005">
    <property type="component" value="Unassembled WGS sequence"/>
</dbReference>
<evidence type="ECO:0000256" key="6">
    <source>
        <dbReference type="ARBA" id="ARBA00023136"/>
    </source>
</evidence>
<feature type="transmembrane region" description="Helical" evidence="7">
    <location>
        <begin position="232"/>
        <end position="252"/>
    </location>
</feature>
<dbReference type="EMBL" id="DXDC01000023">
    <property type="protein sequence ID" value="HIY64823.1"/>
    <property type="molecule type" value="Genomic_DNA"/>
</dbReference>
<keyword evidence="4 7" id="KW-0812">Transmembrane</keyword>
<dbReference type="GO" id="GO:0005886">
    <property type="term" value="C:plasma membrane"/>
    <property type="evidence" value="ECO:0007669"/>
    <property type="project" value="UniProtKB-SubCell"/>
</dbReference>
<dbReference type="NCBIfam" id="TIGR00786">
    <property type="entry name" value="dctM"/>
    <property type="match status" value="1"/>
</dbReference>
<evidence type="ECO:0000256" key="1">
    <source>
        <dbReference type="ARBA" id="ARBA00004429"/>
    </source>
</evidence>
<feature type="transmembrane region" description="Helical" evidence="7">
    <location>
        <begin position="139"/>
        <end position="159"/>
    </location>
</feature>
<feature type="transmembrane region" description="Helical" evidence="7">
    <location>
        <begin position="410"/>
        <end position="432"/>
    </location>
</feature>
<comment type="subcellular location">
    <subcellularLocation>
        <location evidence="1">Cell inner membrane</location>
        <topology evidence="1">Multi-pass membrane protein</topology>
    </subcellularLocation>
</comment>
<evidence type="ECO:0000256" key="4">
    <source>
        <dbReference type="ARBA" id="ARBA00022692"/>
    </source>
</evidence>
<feature type="transmembrane region" description="Helical" evidence="7">
    <location>
        <begin position="15"/>
        <end position="43"/>
    </location>
</feature>
<feature type="domain" description="TRAP C4-dicarboxylate transport system permease DctM subunit" evidence="8">
    <location>
        <begin position="19"/>
        <end position="433"/>
    </location>
</feature>
<dbReference type="InterPro" id="IPR010656">
    <property type="entry name" value="DctM"/>
</dbReference>
<keyword evidence="5 7" id="KW-1133">Transmembrane helix</keyword>
<evidence type="ECO:0000256" key="5">
    <source>
        <dbReference type="ARBA" id="ARBA00022989"/>
    </source>
</evidence>
<reference evidence="9" key="1">
    <citation type="journal article" date="2021" name="PeerJ">
        <title>Extensive microbial diversity within the chicken gut microbiome revealed by metagenomics and culture.</title>
        <authorList>
            <person name="Gilroy R."/>
            <person name="Ravi A."/>
            <person name="Getino M."/>
            <person name="Pursley I."/>
            <person name="Horton D.L."/>
            <person name="Alikhan N.F."/>
            <person name="Baker D."/>
            <person name="Gharbi K."/>
            <person name="Hall N."/>
            <person name="Watson M."/>
            <person name="Adriaenssens E.M."/>
            <person name="Foster-Nyarko E."/>
            <person name="Jarju S."/>
            <person name="Secka A."/>
            <person name="Antonio M."/>
            <person name="Oren A."/>
            <person name="Chaudhuri R.R."/>
            <person name="La Ragione R."/>
            <person name="Hildebrand F."/>
            <person name="Pallen M.J."/>
        </authorList>
    </citation>
    <scope>NUCLEOTIDE SEQUENCE</scope>
    <source>
        <strain evidence="9">ChiGjej1B1-98</strain>
    </source>
</reference>
<evidence type="ECO:0000313" key="10">
    <source>
        <dbReference type="Proteomes" id="UP000824005"/>
    </source>
</evidence>
<feature type="transmembrane region" description="Helical" evidence="7">
    <location>
        <begin position="258"/>
        <end position="274"/>
    </location>
</feature>
<dbReference type="PANTHER" id="PTHR33362">
    <property type="entry name" value="SIALIC ACID TRAP TRANSPORTER PERMEASE PROTEIN SIAT-RELATED"/>
    <property type="match status" value="1"/>
</dbReference>
<feature type="transmembrane region" description="Helical" evidence="7">
    <location>
        <begin position="165"/>
        <end position="196"/>
    </location>
</feature>
<dbReference type="GO" id="GO:0022857">
    <property type="term" value="F:transmembrane transporter activity"/>
    <property type="evidence" value="ECO:0007669"/>
    <property type="project" value="TreeGrafter"/>
</dbReference>
<name>A0A9D1YSH2_9MICO</name>
<evidence type="ECO:0000256" key="3">
    <source>
        <dbReference type="ARBA" id="ARBA00022519"/>
    </source>
</evidence>
<proteinExistence type="predicted"/>
<evidence type="ECO:0000256" key="7">
    <source>
        <dbReference type="SAM" id="Phobius"/>
    </source>
</evidence>
<feature type="non-terminal residue" evidence="9">
    <location>
        <position position="1"/>
    </location>
</feature>
<feature type="transmembrane region" description="Helical" evidence="7">
    <location>
        <begin position="376"/>
        <end position="398"/>
    </location>
</feature>
<feature type="transmembrane region" description="Helical" evidence="7">
    <location>
        <begin position="102"/>
        <end position="127"/>
    </location>
</feature>
<dbReference type="AlphaFoldDB" id="A0A9D1YSH2"/>
<keyword evidence="3" id="KW-0997">Cell inner membrane</keyword>
<feature type="transmembrane region" description="Helical" evidence="7">
    <location>
        <begin position="63"/>
        <end position="82"/>
    </location>
</feature>
<feature type="transmembrane region" description="Helical" evidence="7">
    <location>
        <begin position="286"/>
        <end position="311"/>
    </location>
</feature>
<gene>
    <name evidence="9" type="ORF">H9830_00925</name>
</gene>
<keyword evidence="2" id="KW-1003">Cell membrane</keyword>
<accession>A0A9D1YSH2</accession>
<evidence type="ECO:0000313" key="9">
    <source>
        <dbReference type="EMBL" id="HIY64823.1"/>
    </source>
</evidence>
<dbReference type="PIRSF" id="PIRSF006066">
    <property type="entry name" value="HI0050"/>
    <property type="match status" value="1"/>
</dbReference>
<dbReference type="InterPro" id="IPR004681">
    <property type="entry name" value="TRAP_DctM"/>
</dbReference>
<comment type="caution">
    <text evidence="9">The sequence shown here is derived from an EMBL/GenBank/DDBJ whole genome shotgun (WGS) entry which is preliminary data.</text>
</comment>
<dbReference type="Pfam" id="PF06808">
    <property type="entry name" value="DctM"/>
    <property type="match status" value="1"/>
</dbReference>
<feature type="transmembrane region" description="Helical" evidence="7">
    <location>
        <begin position="331"/>
        <end position="348"/>
    </location>
</feature>
<keyword evidence="6 7" id="KW-0472">Membrane</keyword>